<dbReference type="Gene3D" id="3.30.200.20">
    <property type="entry name" value="Phosphorylase Kinase, domain 1"/>
    <property type="match status" value="1"/>
</dbReference>
<keyword evidence="11" id="KW-1185">Reference proteome</keyword>
<keyword evidence="5" id="KW-0833">Ubl conjugation pathway</keyword>
<comment type="function">
    <text evidence="8">Dirigent proteins impart stereoselectivity on the phenoxy radical-coupling reaction, yielding optically active lignans from two molecules of coniferyl alcohol in the biosynthesis of lignans, flavonolignans, and alkaloids and thus plays a central role in plant secondary metabolism.</text>
</comment>
<evidence type="ECO:0000256" key="5">
    <source>
        <dbReference type="ARBA" id="ARBA00022786"/>
    </source>
</evidence>
<dbReference type="SUPFAM" id="SSF56112">
    <property type="entry name" value="Protein kinase-like (PK-like)"/>
    <property type="match status" value="1"/>
</dbReference>
<dbReference type="AlphaFoldDB" id="A0ABC9C9J9"/>
<evidence type="ECO:0000259" key="9">
    <source>
        <dbReference type="PROSITE" id="PS50011"/>
    </source>
</evidence>
<dbReference type="InterPro" id="IPR004265">
    <property type="entry name" value="Dirigent"/>
</dbReference>
<gene>
    <name evidence="10" type="ORF">URODEC1_LOCUS73578</name>
</gene>
<dbReference type="InterPro" id="IPR008271">
    <property type="entry name" value="Ser/Thr_kinase_AS"/>
</dbReference>
<evidence type="ECO:0000313" key="10">
    <source>
        <dbReference type="EMBL" id="CAL5017068.1"/>
    </source>
</evidence>
<dbReference type="InterPro" id="IPR051348">
    <property type="entry name" value="U-box_ubiquitin_ligases"/>
</dbReference>
<dbReference type="Pfam" id="PF03018">
    <property type="entry name" value="Dirigent"/>
    <property type="match status" value="1"/>
</dbReference>
<evidence type="ECO:0000313" key="11">
    <source>
        <dbReference type="Proteomes" id="UP001497457"/>
    </source>
</evidence>
<comment type="catalytic activity">
    <reaction evidence="1">
        <text>S-ubiquitinyl-[E2 ubiquitin-conjugating enzyme]-L-cysteine + [acceptor protein]-L-lysine = [E2 ubiquitin-conjugating enzyme]-L-cysteine + N(6)-ubiquitinyl-[acceptor protein]-L-lysine.</text>
        <dbReference type="EC" id="2.3.2.27"/>
    </reaction>
</comment>
<organism evidence="10 11">
    <name type="scientific">Urochloa decumbens</name>
    <dbReference type="NCBI Taxonomy" id="240449"/>
    <lineage>
        <taxon>Eukaryota</taxon>
        <taxon>Viridiplantae</taxon>
        <taxon>Streptophyta</taxon>
        <taxon>Embryophyta</taxon>
        <taxon>Tracheophyta</taxon>
        <taxon>Spermatophyta</taxon>
        <taxon>Magnoliopsida</taxon>
        <taxon>Liliopsida</taxon>
        <taxon>Poales</taxon>
        <taxon>Poaceae</taxon>
        <taxon>PACMAD clade</taxon>
        <taxon>Panicoideae</taxon>
        <taxon>Panicodae</taxon>
        <taxon>Paniceae</taxon>
        <taxon>Melinidinae</taxon>
        <taxon>Urochloa</taxon>
    </lineage>
</organism>
<keyword evidence="2" id="KW-0808">Transferase</keyword>
<evidence type="ECO:0000256" key="1">
    <source>
        <dbReference type="ARBA" id="ARBA00000900"/>
    </source>
</evidence>
<evidence type="ECO:0000256" key="7">
    <source>
        <dbReference type="PROSITE-ProRule" id="PRU10141"/>
    </source>
</evidence>
<dbReference type="GO" id="GO:0016301">
    <property type="term" value="F:kinase activity"/>
    <property type="evidence" value="ECO:0007669"/>
    <property type="project" value="UniProtKB-KW"/>
</dbReference>
<dbReference type="InterPro" id="IPR000719">
    <property type="entry name" value="Prot_kinase_dom"/>
</dbReference>
<dbReference type="PANTHER" id="PTHR45647">
    <property type="entry name" value="OS02G0152300 PROTEIN"/>
    <property type="match status" value="1"/>
</dbReference>
<dbReference type="PROSITE" id="PS50011">
    <property type="entry name" value="PROTEIN_KINASE_DOM"/>
    <property type="match status" value="1"/>
</dbReference>
<dbReference type="InterPro" id="IPR011009">
    <property type="entry name" value="Kinase-like_dom_sf"/>
</dbReference>
<feature type="domain" description="Protein kinase" evidence="9">
    <location>
        <begin position="189"/>
        <end position="485"/>
    </location>
</feature>
<name>A0ABC9C9J9_9POAL</name>
<keyword evidence="6 7" id="KW-0067">ATP-binding</keyword>
<sequence>MANPQTAPLQHDSFRQEELYLVLYAQQVSDGDGKNESQLIDPGLTKCFGLMTAYDWPVYDGQYTSSLKPVARAQGQHIQPDMIEAGQCFHTGNIVFEKTSRHPGSTIVFIGNGRGTEGEWAIVGGTGDFTFAQGVIYYKTVNIYKKYGNEGKDGSLKRLDIRVLYRPVQKSELKYVFGEFSPSEVEDRTKGKKPIGEGAFGYVYRANIRDTIVAVKILKRENLKAEKDLKSEIEIFKRIRHENLVTLMGACIEKRALIYEFCTNGTLGDCLFSPASNSSGSATASTTTTTIRRWKPLSWKDRVRIAGSICSGLKFLHAVPIAHSDLKPNNILFDAQGVCKICDFGLARLLKPTSDAGTPAHFTFSRGTPYYCDPVVTLNSAGERKLTRKSDVYSLGIIMLQLVTGKGANGLKDLVSEVVRREAGNNTDENTCRQLVDPAIWKDLDATSKQDALKMVRLALECSSVTNEGRDRPDAATVCLKIESMAKNSASVPAASSKYRDS</sequence>
<proteinExistence type="inferred from homology"/>
<comment type="subunit">
    <text evidence="8">Homodimer.</text>
</comment>
<dbReference type="SMART" id="SM00220">
    <property type="entry name" value="S_TKc"/>
    <property type="match status" value="1"/>
</dbReference>
<evidence type="ECO:0000256" key="4">
    <source>
        <dbReference type="ARBA" id="ARBA00022777"/>
    </source>
</evidence>
<dbReference type="PROSITE" id="PS00108">
    <property type="entry name" value="PROTEIN_KINASE_ST"/>
    <property type="match status" value="1"/>
</dbReference>
<evidence type="ECO:0000256" key="6">
    <source>
        <dbReference type="ARBA" id="ARBA00022840"/>
    </source>
</evidence>
<reference evidence="10" key="1">
    <citation type="submission" date="2024-10" db="EMBL/GenBank/DDBJ databases">
        <authorList>
            <person name="Ryan C."/>
        </authorList>
    </citation>
    <scope>NUCLEOTIDE SEQUENCE [LARGE SCALE GENOMIC DNA]</scope>
</reference>
<keyword evidence="4" id="KW-0418">Kinase</keyword>
<comment type="subcellular location">
    <subcellularLocation>
        <location evidence="8">Secreted</location>
        <location evidence="8">Extracellular space</location>
        <location evidence="8">Apoplast</location>
    </subcellularLocation>
</comment>
<dbReference type="GO" id="GO:0048046">
    <property type="term" value="C:apoplast"/>
    <property type="evidence" value="ECO:0007669"/>
    <property type="project" value="UniProtKB-SubCell"/>
</dbReference>
<keyword evidence="3 7" id="KW-0547">Nucleotide-binding</keyword>
<dbReference type="PROSITE" id="PS00107">
    <property type="entry name" value="PROTEIN_KINASE_ATP"/>
    <property type="match status" value="1"/>
</dbReference>
<comment type="similarity">
    <text evidence="8">Belongs to the plant dirigent protein family.</text>
</comment>
<accession>A0ABC9C9J9</accession>
<keyword evidence="8" id="KW-0964">Secreted</keyword>
<keyword evidence="8" id="KW-0052">Apoplast</keyword>
<dbReference type="EMBL" id="OZ075139">
    <property type="protein sequence ID" value="CAL5017068.1"/>
    <property type="molecule type" value="Genomic_DNA"/>
</dbReference>
<dbReference type="Gene3D" id="1.10.510.10">
    <property type="entry name" value="Transferase(Phosphotransferase) domain 1"/>
    <property type="match status" value="1"/>
</dbReference>
<evidence type="ECO:0000256" key="2">
    <source>
        <dbReference type="ARBA" id="ARBA00022679"/>
    </source>
</evidence>
<evidence type="ECO:0000256" key="8">
    <source>
        <dbReference type="RuleBase" id="RU363099"/>
    </source>
</evidence>
<dbReference type="PANTHER" id="PTHR45647:SF154">
    <property type="entry name" value="OS11G0618300 PROTEIN"/>
    <property type="match status" value="1"/>
</dbReference>
<dbReference type="GO" id="GO:0005524">
    <property type="term" value="F:ATP binding"/>
    <property type="evidence" value="ECO:0007669"/>
    <property type="project" value="UniProtKB-UniRule"/>
</dbReference>
<dbReference type="GO" id="GO:0061630">
    <property type="term" value="F:ubiquitin protein ligase activity"/>
    <property type="evidence" value="ECO:0007669"/>
    <property type="project" value="UniProtKB-EC"/>
</dbReference>
<feature type="binding site" evidence="7">
    <location>
        <position position="216"/>
    </location>
    <ligand>
        <name>ATP</name>
        <dbReference type="ChEBI" id="CHEBI:30616"/>
    </ligand>
</feature>
<evidence type="ECO:0000256" key="3">
    <source>
        <dbReference type="ARBA" id="ARBA00022741"/>
    </source>
</evidence>
<dbReference type="InterPro" id="IPR017441">
    <property type="entry name" value="Protein_kinase_ATP_BS"/>
</dbReference>
<protein>
    <recommendedName>
        <fullName evidence="8">Dirigent protein</fullName>
    </recommendedName>
</protein>
<dbReference type="Proteomes" id="UP001497457">
    <property type="component" value="Chromosome 29rd"/>
</dbReference>
<dbReference type="Pfam" id="PF00069">
    <property type="entry name" value="Pkinase"/>
    <property type="match status" value="1"/>
</dbReference>